<reference evidence="3 4" key="1">
    <citation type="submission" date="2024-06" db="EMBL/GenBank/DDBJ databases">
        <title>The Natural Products Discovery Center: Release of the First 8490 Sequenced Strains for Exploring Actinobacteria Biosynthetic Diversity.</title>
        <authorList>
            <person name="Kalkreuter E."/>
            <person name="Kautsar S.A."/>
            <person name="Yang D."/>
            <person name="Bader C.D."/>
            <person name="Teijaro C.N."/>
            <person name="Fluegel L."/>
            <person name="Davis C.M."/>
            <person name="Simpson J.R."/>
            <person name="Lauterbach L."/>
            <person name="Steele A.D."/>
            <person name="Gui C."/>
            <person name="Meng S."/>
            <person name="Li G."/>
            <person name="Viehrig K."/>
            <person name="Ye F."/>
            <person name="Su P."/>
            <person name="Kiefer A.F."/>
            <person name="Nichols A."/>
            <person name="Cepeda A.J."/>
            <person name="Yan W."/>
            <person name="Fan B."/>
            <person name="Jiang Y."/>
            <person name="Adhikari A."/>
            <person name="Zheng C.-J."/>
            <person name="Schuster L."/>
            <person name="Cowan T.M."/>
            <person name="Smanski M.J."/>
            <person name="Chevrette M.G."/>
            <person name="De Carvalho L.P.S."/>
            <person name="Shen B."/>
        </authorList>
    </citation>
    <scope>NUCLEOTIDE SEQUENCE [LARGE SCALE GENOMIC DNA]</scope>
    <source>
        <strain evidence="3 4">NPDC050403</strain>
    </source>
</reference>
<dbReference type="Proteomes" id="UP001551695">
    <property type="component" value="Unassembled WGS sequence"/>
</dbReference>
<keyword evidence="2" id="KW-0456">Lyase</keyword>
<dbReference type="Gene3D" id="3.40.50.1400">
    <property type="match status" value="2"/>
</dbReference>
<name>A0ABV3FU18_9NOCA</name>
<evidence type="ECO:0000256" key="1">
    <source>
        <dbReference type="ARBA" id="ARBA00022723"/>
    </source>
</evidence>
<dbReference type="Pfam" id="PF01903">
    <property type="entry name" value="CbiX"/>
    <property type="match status" value="2"/>
</dbReference>
<dbReference type="InterPro" id="IPR050963">
    <property type="entry name" value="Sirohydro_Cobaltochel/CbiX"/>
</dbReference>
<dbReference type="RefSeq" id="WP_357784112.1">
    <property type="nucleotide sequence ID" value="NZ_JBFAKC010000006.1"/>
</dbReference>
<sequence length="252" mass="26486">MTAPALVLVAHGTRSTRGVEMIAALAEAVSRELTARAEPAGEWATTRAPVVRTAFVDVLGPSPSEVLRDLEATAGSVPAVVVPAFLASGYHVYQDVPREVAESGHPAVAVTRAMGPDPALARVMTMRLRAAGWQRGDAVVLAAAGSSDARARKDVRRSAALLAEHLGAPVRIAYVATGTPRVPEVVADLRASGAHRVFIASYLLAHGLFQQRLHESGADGVAEPIGVHPAVVRLIADRYRTAAAELTRIRVL</sequence>
<dbReference type="PANTHER" id="PTHR33542">
    <property type="entry name" value="SIROHYDROCHLORIN FERROCHELATASE, CHLOROPLASTIC"/>
    <property type="match status" value="1"/>
</dbReference>
<dbReference type="EMBL" id="JBFAKC010000006">
    <property type="protein sequence ID" value="MEV0708923.1"/>
    <property type="molecule type" value="Genomic_DNA"/>
</dbReference>
<evidence type="ECO:0000256" key="2">
    <source>
        <dbReference type="ARBA" id="ARBA00023239"/>
    </source>
</evidence>
<accession>A0ABV3FU18</accession>
<dbReference type="InterPro" id="IPR002762">
    <property type="entry name" value="CbiX-like"/>
</dbReference>
<gene>
    <name evidence="3" type="ORF">AB0I48_15295</name>
</gene>
<evidence type="ECO:0000313" key="3">
    <source>
        <dbReference type="EMBL" id="MEV0708923.1"/>
    </source>
</evidence>
<organism evidence="3 4">
    <name type="scientific">Nocardia aurea</name>
    <dbReference type="NCBI Taxonomy" id="2144174"/>
    <lineage>
        <taxon>Bacteria</taxon>
        <taxon>Bacillati</taxon>
        <taxon>Actinomycetota</taxon>
        <taxon>Actinomycetes</taxon>
        <taxon>Mycobacteriales</taxon>
        <taxon>Nocardiaceae</taxon>
        <taxon>Nocardia</taxon>
    </lineage>
</organism>
<keyword evidence="1" id="KW-0479">Metal-binding</keyword>
<comment type="caution">
    <text evidence="3">The sequence shown here is derived from an EMBL/GenBank/DDBJ whole genome shotgun (WGS) entry which is preliminary data.</text>
</comment>
<dbReference type="PANTHER" id="PTHR33542:SF5">
    <property type="entry name" value="FERROCHELATASE CHE1"/>
    <property type="match status" value="1"/>
</dbReference>
<evidence type="ECO:0000313" key="4">
    <source>
        <dbReference type="Proteomes" id="UP001551695"/>
    </source>
</evidence>
<keyword evidence="4" id="KW-1185">Reference proteome</keyword>
<dbReference type="SUPFAM" id="SSF53800">
    <property type="entry name" value="Chelatase"/>
    <property type="match status" value="1"/>
</dbReference>
<protein>
    <submittedName>
        <fullName evidence="3">Sirohydrochlorin chelatase</fullName>
    </submittedName>
</protein>
<proteinExistence type="predicted"/>
<dbReference type="CDD" id="cd03416">
    <property type="entry name" value="CbiX_SirB_N"/>
    <property type="match status" value="1"/>
</dbReference>
<dbReference type="CDD" id="cd03414">
    <property type="entry name" value="CbiX_SirB_C"/>
    <property type="match status" value="1"/>
</dbReference>